<dbReference type="InterPro" id="IPR029017">
    <property type="entry name" value="Enolase-like_N"/>
</dbReference>
<evidence type="ECO:0000313" key="4">
    <source>
        <dbReference type="Proteomes" id="UP000183983"/>
    </source>
</evidence>
<dbReference type="GO" id="GO:0000287">
    <property type="term" value="F:magnesium ion binding"/>
    <property type="evidence" value="ECO:0007669"/>
    <property type="project" value="InterPro"/>
</dbReference>
<dbReference type="GO" id="GO:0006096">
    <property type="term" value="P:glycolytic process"/>
    <property type="evidence" value="ECO:0007669"/>
    <property type="project" value="InterPro"/>
</dbReference>
<keyword evidence="1" id="KW-0460">Magnesium</keyword>
<organism evidence="3 4">
    <name type="scientific">Pseudomonas asturiensis</name>
    <dbReference type="NCBI Taxonomy" id="1190415"/>
    <lineage>
        <taxon>Bacteria</taxon>
        <taxon>Pseudomonadati</taxon>
        <taxon>Pseudomonadota</taxon>
        <taxon>Gammaproteobacteria</taxon>
        <taxon>Pseudomonadales</taxon>
        <taxon>Pseudomonadaceae</taxon>
        <taxon>Pseudomonas</taxon>
    </lineage>
</organism>
<dbReference type="Pfam" id="PF03952">
    <property type="entry name" value="Enolase_N"/>
    <property type="match status" value="1"/>
</dbReference>
<gene>
    <name evidence="3" type="ORF">SAMN05216593_108234</name>
</gene>
<dbReference type="GO" id="GO:0000015">
    <property type="term" value="C:phosphopyruvate hydratase complex"/>
    <property type="evidence" value="ECO:0007669"/>
    <property type="project" value="InterPro"/>
</dbReference>
<dbReference type="GO" id="GO:0004634">
    <property type="term" value="F:phosphopyruvate hydratase activity"/>
    <property type="evidence" value="ECO:0007669"/>
    <property type="project" value="InterPro"/>
</dbReference>
<feature type="domain" description="Enolase N-terminal" evidence="2">
    <location>
        <begin position="5"/>
        <end position="76"/>
    </location>
</feature>
<evidence type="ECO:0000256" key="1">
    <source>
        <dbReference type="ARBA" id="ARBA00022842"/>
    </source>
</evidence>
<dbReference type="PANTHER" id="PTHR11902">
    <property type="entry name" value="ENOLASE"/>
    <property type="match status" value="1"/>
</dbReference>
<dbReference type="PANTHER" id="PTHR11902:SF1">
    <property type="entry name" value="ENOLASE"/>
    <property type="match status" value="1"/>
</dbReference>
<protein>
    <submittedName>
        <fullName evidence="3">Enolase</fullName>
    </submittedName>
</protein>
<dbReference type="InterPro" id="IPR000941">
    <property type="entry name" value="Enolase"/>
</dbReference>
<dbReference type="Gene3D" id="3.30.390.10">
    <property type="entry name" value="Enolase-like, N-terminal domain"/>
    <property type="match status" value="1"/>
</dbReference>
<dbReference type="EMBL" id="FRDA01000008">
    <property type="protein sequence ID" value="SHN12747.1"/>
    <property type="molecule type" value="Genomic_DNA"/>
</dbReference>
<name>A0A1M7P7T6_9PSED</name>
<dbReference type="STRING" id="1190415.SAMN05216593_108234"/>
<dbReference type="SMART" id="SM01193">
    <property type="entry name" value="Enolase_N"/>
    <property type="match status" value="1"/>
</dbReference>
<dbReference type="InterPro" id="IPR020811">
    <property type="entry name" value="Enolase_N"/>
</dbReference>
<dbReference type="SUPFAM" id="SSF54826">
    <property type="entry name" value="Enolase N-terminal domain-like"/>
    <property type="match status" value="1"/>
</dbReference>
<accession>A0A1M7P7T6</accession>
<proteinExistence type="predicted"/>
<evidence type="ECO:0000313" key="3">
    <source>
        <dbReference type="EMBL" id="SHN12747.1"/>
    </source>
</evidence>
<evidence type="ECO:0000259" key="2">
    <source>
        <dbReference type="SMART" id="SM01193"/>
    </source>
</evidence>
<sequence>MKTQIQAIHAREILDSRGNPTVEVDVTLECGAMGRASVPSGASTGAHEAVELRDKDTQRYSGKGVLRNLRTSLQMC</sequence>
<dbReference type="AlphaFoldDB" id="A0A1M7P7T6"/>
<reference evidence="3 4" key="1">
    <citation type="submission" date="2016-11" db="EMBL/GenBank/DDBJ databases">
        <authorList>
            <person name="Jaros S."/>
            <person name="Januszkiewicz K."/>
            <person name="Wedrychowicz H."/>
        </authorList>
    </citation>
    <scope>NUCLEOTIDE SEQUENCE [LARGE SCALE GENOMIC DNA]</scope>
    <source>
        <strain evidence="3 4">LMG 26898</strain>
    </source>
</reference>
<dbReference type="Proteomes" id="UP000183983">
    <property type="component" value="Unassembled WGS sequence"/>
</dbReference>